<protein>
    <submittedName>
        <fullName evidence="4">Flavodoxin</fullName>
    </submittedName>
</protein>
<name>A0ABS6VNJ9_9GAMM</name>
<evidence type="ECO:0000256" key="1">
    <source>
        <dbReference type="ARBA" id="ARBA00022630"/>
    </source>
</evidence>
<dbReference type="Proteomes" id="UP001166291">
    <property type="component" value="Unassembled WGS sequence"/>
</dbReference>
<reference evidence="4" key="1">
    <citation type="submission" date="2021-07" db="EMBL/GenBank/DDBJ databases">
        <title>Zhongshania sp. CAU 1632 isolated from seawater.</title>
        <authorList>
            <person name="Kim W."/>
        </authorList>
    </citation>
    <scope>NUCLEOTIDE SEQUENCE</scope>
    <source>
        <strain evidence="4">CAU 1632</strain>
    </source>
</reference>
<gene>
    <name evidence="4" type="ORF">KXJ70_01105</name>
</gene>
<organism evidence="4 5">
    <name type="scientific">Zhongshania aquimaris</name>
    <dbReference type="NCBI Taxonomy" id="2857107"/>
    <lineage>
        <taxon>Bacteria</taxon>
        <taxon>Pseudomonadati</taxon>
        <taxon>Pseudomonadota</taxon>
        <taxon>Gammaproteobacteria</taxon>
        <taxon>Cellvibrionales</taxon>
        <taxon>Spongiibacteraceae</taxon>
        <taxon>Zhongshania</taxon>
    </lineage>
</organism>
<keyword evidence="5" id="KW-1185">Reference proteome</keyword>
<dbReference type="InterPro" id="IPR008254">
    <property type="entry name" value="Flavodoxin/NO_synth"/>
</dbReference>
<dbReference type="InterPro" id="IPR005025">
    <property type="entry name" value="FMN_Rdtase-like_dom"/>
</dbReference>
<dbReference type="RefSeq" id="WP_219041619.1">
    <property type="nucleotide sequence ID" value="NZ_JAHWDQ010000001.1"/>
</dbReference>
<evidence type="ECO:0000259" key="3">
    <source>
        <dbReference type="PROSITE" id="PS50902"/>
    </source>
</evidence>
<accession>A0ABS6VNJ9</accession>
<evidence type="ECO:0000256" key="2">
    <source>
        <dbReference type="ARBA" id="ARBA00022643"/>
    </source>
</evidence>
<dbReference type="PROSITE" id="PS50902">
    <property type="entry name" value="FLAVODOXIN_LIKE"/>
    <property type="match status" value="1"/>
</dbReference>
<evidence type="ECO:0000313" key="5">
    <source>
        <dbReference type="Proteomes" id="UP001166291"/>
    </source>
</evidence>
<dbReference type="Pfam" id="PF03358">
    <property type="entry name" value="FMN_red"/>
    <property type="match status" value="1"/>
</dbReference>
<evidence type="ECO:0000313" key="4">
    <source>
        <dbReference type="EMBL" id="MBW2939355.1"/>
    </source>
</evidence>
<feature type="domain" description="Flavodoxin-like" evidence="3">
    <location>
        <begin position="9"/>
        <end position="157"/>
    </location>
</feature>
<sequence>MSETKQKHLLIVYHSQSGRNESLAYAACRAAREAESEVEVRLLRAAEAGTRDIAWSDGLLLIFPENFGVIAGGMKDFFDRTFYPVIDRQIVRPFGVLICTGNDGSNALRHLERIAKGYSWRCVSEPLITTGAPNSEHINKAEELGAAFAAGLSMGVF</sequence>
<comment type="caution">
    <text evidence="4">The sequence shown here is derived from an EMBL/GenBank/DDBJ whole genome shotgun (WGS) entry which is preliminary data.</text>
</comment>
<dbReference type="EMBL" id="JAHWDQ010000001">
    <property type="protein sequence ID" value="MBW2939355.1"/>
    <property type="molecule type" value="Genomic_DNA"/>
</dbReference>
<keyword evidence="1" id="KW-0285">Flavoprotein</keyword>
<keyword evidence="2" id="KW-0288">FMN</keyword>
<proteinExistence type="predicted"/>